<reference evidence="12" key="1">
    <citation type="submission" date="2016-10" db="EMBL/GenBank/DDBJ databases">
        <authorList>
            <person name="Wegmann U."/>
        </authorList>
    </citation>
    <scope>NUCLEOTIDE SEQUENCE [LARGE SCALE GENOMIC DNA]</scope>
</reference>
<dbReference type="NCBIfam" id="TIGR00214">
    <property type="entry name" value="lipB"/>
    <property type="match status" value="1"/>
</dbReference>
<keyword evidence="12" id="KW-1185">Reference proteome</keyword>
<dbReference type="InterPro" id="IPR004143">
    <property type="entry name" value="BPL_LPL_catalytic"/>
</dbReference>
<dbReference type="PROSITE" id="PS01313">
    <property type="entry name" value="LIPB"/>
    <property type="match status" value="1"/>
</dbReference>
<evidence type="ECO:0000313" key="12">
    <source>
        <dbReference type="Proteomes" id="UP000186323"/>
    </source>
</evidence>
<evidence type="ECO:0000256" key="2">
    <source>
        <dbReference type="ARBA" id="ARBA00022679"/>
    </source>
</evidence>
<dbReference type="KEGG" id="dpg:DESPIGER_1247"/>
<keyword evidence="3 5" id="KW-0012">Acyltransferase</keyword>
<dbReference type="RefSeq" id="WP_072334408.1">
    <property type="nucleotide sequence ID" value="NZ_DBGALU010000105.1"/>
</dbReference>
<dbReference type="PIRSF" id="PIRSF016262">
    <property type="entry name" value="LPLase"/>
    <property type="match status" value="1"/>
</dbReference>
<feature type="binding site" evidence="5 8">
    <location>
        <begin position="140"/>
        <end position="142"/>
    </location>
    <ligand>
        <name>substrate</name>
    </ligand>
</feature>
<comment type="similarity">
    <text evidence="5 6">Belongs to the LipB family.</text>
</comment>
<evidence type="ECO:0000256" key="8">
    <source>
        <dbReference type="PIRSR" id="PIRSR016262-2"/>
    </source>
</evidence>
<dbReference type="EC" id="2.3.1.181" evidence="5 6"/>
<feature type="active site" description="Acyl-thioester intermediate" evidence="5 7">
    <location>
        <position position="171"/>
    </location>
</feature>
<evidence type="ECO:0000256" key="7">
    <source>
        <dbReference type="PIRSR" id="PIRSR016262-1"/>
    </source>
</evidence>
<dbReference type="GO" id="GO:0009249">
    <property type="term" value="P:protein lipoylation"/>
    <property type="evidence" value="ECO:0007669"/>
    <property type="project" value="InterPro"/>
</dbReference>
<comment type="function">
    <text evidence="4 5 6">Catalyzes the transfer of endogenously produced octanoic acid from octanoyl-acyl-carrier-protein onto the lipoyl domains of lipoate-dependent enzymes. Lipoyl-ACP can also act as a substrate although octanoyl-ACP is likely to be the physiological substrate.</text>
</comment>
<dbReference type="InterPro" id="IPR020605">
    <property type="entry name" value="Octanoyltransferase_CS"/>
</dbReference>
<sequence>MTCIIDLGRMPYREALAVQHARHEAVLRGAEDTLLLVEHPPVITFGRHGGEENLHCSREELARRGVDVVQTERGGNITCHFPGQLVVYPIFRIGRRTGGLHGFVHLLEETVIRTAAAFRVQAARWPGRPGVWIGHRKLCSLGLGVRRWVTFHGFALNVGRDLSLFDAITLCGLADARATSLCRERGDDALSLQEVKDVCVREFQALIAHPPVAAREAAL</sequence>
<dbReference type="GO" id="GO:0005737">
    <property type="term" value="C:cytoplasm"/>
    <property type="evidence" value="ECO:0007669"/>
    <property type="project" value="UniProtKB-SubCell"/>
</dbReference>
<comment type="pathway">
    <text evidence="1 5 6">Protein modification; protein lipoylation via endogenous pathway; protein N(6)-(lipoyl)lysine from octanoyl-[acyl-carrier-protein]: step 1/2.</text>
</comment>
<dbReference type="CDD" id="cd16444">
    <property type="entry name" value="LipB"/>
    <property type="match status" value="1"/>
</dbReference>
<evidence type="ECO:0000259" key="10">
    <source>
        <dbReference type="PROSITE" id="PS51733"/>
    </source>
</evidence>
<dbReference type="SUPFAM" id="SSF55681">
    <property type="entry name" value="Class II aaRS and biotin synthetases"/>
    <property type="match status" value="1"/>
</dbReference>
<dbReference type="InterPro" id="IPR000544">
    <property type="entry name" value="Octanoyltransferase"/>
</dbReference>
<dbReference type="PANTHER" id="PTHR10993">
    <property type="entry name" value="OCTANOYLTRANSFERASE"/>
    <property type="match status" value="1"/>
</dbReference>
<dbReference type="Gene3D" id="3.30.930.10">
    <property type="entry name" value="Bira Bifunctional Protein, Domain 2"/>
    <property type="match status" value="1"/>
</dbReference>
<feature type="site" description="Lowers pKa of active site Cys" evidence="5 9">
    <location>
        <position position="137"/>
    </location>
</feature>
<evidence type="ECO:0000313" key="11">
    <source>
        <dbReference type="EMBL" id="SFV73098.1"/>
    </source>
</evidence>
<protein>
    <recommendedName>
        <fullName evidence="5 6">Octanoyltransferase</fullName>
        <ecNumber evidence="5 6">2.3.1.181</ecNumber>
    </recommendedName>
    <alternativeName>
        <fullName evidence="5">Lipoate-protein ligase B</fullName>
    </alternativeName>
    <alternativeName>
        <fullName evidence="5">Lipoyl/octanoyl transferase</fullName>
    </alternativeName>
    <alternativeName>
        <fullName evidence="5">Octanoyl-[acyl-carrier-protein]-protein N-octanoyltransferase</fullName>
    </alternativeName>
</protein>
<dbReference type="PANTHER" id="PTHR10993:SF7">
    <property type="entry name" value="LIPOYLTRANSFERASE 2, MITOCHONDRIAL-RELATED"/>
    <property type="match status" value="1"/>
</dbReference>
<feature type="domain" description="BPL/LPL catalytic" evidence="10">
    <location>
        <begin position="28"/>
        <end position="211"/>
    </location>
</feature>
<keyword evidence="2 5" id="KW-0808">Transferase</keyword>
<evidence type="ECO:0000256" key="1">
    <source>
        <dbReference type="ARBA" id="ARBA00004821"/>
    </source>
</evidence>
<dbReference type="Pfam" id="PF21948">
    <property type="entry name" value="LplA-B_cat"/>
    <property type="match status" value="1"/>
</dbReference>
<evidence type="ECO:0000256" key="3">
    <source>
        <dbReference type="ARBA" id="ARBA00023315"/>
    </source>
</evidence>
<dbReference type="Proteomes" id="UP000186323">
    <property type="component" value="Chromosome I"/>
</dbReference>
<name>A0A1K1LEI0_9BACT</name>
<dbReference type="InterPro" id="IPR045864">
    <property type="entry name" value="aa-tRNA-synth_II/BPL/LPL"/>
</dbReference>
<evidence type="ECO:0000256" key="5">
    <source>
        <dbReference type="HAMAP-Rule" id="MF_00013"/>
    </source>
</evidence>
<dbReference type="UniPathway" id="UPA00538">
    <property type="reaction ID" value="UER00592"/>
</dbReference>
<gene>
    <name evidence="5" type="primary">lipB</name>
    <name evidence="11" type="ORF">DESPIGER_1247</name>
</gene>
<organism evidence="11 12">
    <name type="scientific">Desulfovibrio piger</name>
    <dbReference type="NCBI Taxonomy" id="901"/>
    <lineage>
        <taxon>Bacteria</taxon>
        <taxon>Pseudomonadati</taxon>
        <taxon>Thermodesulfobacteriota</taxon>
        <taxon>Desulfovibrionia</taxon>
        <taxon>Desulfovibrionales</taxon>
        <taxon>Desulfovibrionaceae</taxon>
        <taxon>Desulfovibrio</taxon>
    </lineage>
</organism>
<feature type="binding site" evidence="5 8">
    <location>
        <begin position="73"/>
        <end position="80"/>
    </location>
    <ligand>
        <name>substrate</name>
    </ligand>
</feature>
<dbReference type="HAMAP" id="MF_00013">
    <property type="entry name" value="LipB"/>
    <property type="match status" value="1"/>
</dbReference>
<dbReference type="OrthoDB" id="9787061at2"/>
<dbReference type="NCBIfam" id="NF010925">
    <property type="entry name" value="PRK14345.1"/>
    <property type="match status" value="1"/>
</dbReference>
<dbReference type="AlphaFoldDB" id="A0A1K1LEI0"/>
<evidence type="ECO:0000256" key="9">
    <source>
        <dbReference type="PIRSR" id="PIRSR016262-3"/>
    </source>
</evidence>
<dbReference type="GO" id="GO:0033819">
    <property type="term" value="F:lipoyl(octanoyl) transferase activity"/>
    <property type="evidence" value="ECO:0007669"/>
    <property type="project" value="UniProtKB-EC"/>
</dbReference>
<feature type="binding site" evidence="5 8">
    <location>
        <begin position="153"/>
        <end position="155"/>
    </location>
    <ligand>
        <name>substrate</name>
    </ligand>
</feature>
<accession>A0A1K1LEI0</accession>
<keyword evidence="5" id="KW-0963">Cytoplasm</keyword>
<comment type="subcellular location">
    <subcellularLocation>
        <location evidence="5">Cytoplasm</location>
    </subcellularLocation>
</comment>
<comment type="catalytic activity">
    <reaction evidence="5 6">
        <text>octanoyl-[ACP] + L-lysyl-[protein] = N(6)-octanoyl-L-lysyl-[protein] + holo-[ACP] + H(+)</text>
        <dbReference type="Rhea" id="RHEA:17665"/>
        <dbReference type="Rhea" id="RHEA-COMP:9636"/>
        <dbReference type="Rhea" id="RHEA-COMP:9685"/>
        <dbReference type="Rhea" id="RHEA-COMP:9752"/>
        <dbReference type="Rhea" id="RHEA-COMP:9928"/>
        <dbReference type="ChEBI" id="CHEBI:15378"/>
        <dbReference type="ChEBI" id="CHEBI:29969"/>
        <dbReference type="ChEBI" id="CHEBI:64479"/>
        <dbReference type="ChEBI" id="CHEBI:78463"/>
        <dbReference type="ChEBI" id="CHEBI:78809"/>
        <dbReference type="EC" id="2.3.1.181"/>
    </reaction>
</comment>
<comment type="miscellaneous">
    <text evidence="5">In the reaction, the free carboxyl group of octanoic acid is attached via an amide linkage to the epsilon-amino group of a specific lysine residue of lipoyl domains of lipoate-dependent enzymes.</text>
</comment>
<dbReference type="PROSITE" id="PS51733">
    <property type="entry name" value="BPL_LPL_CATALYTIC"/>
    <property type="match status" value="1"/>
</dbReference>
<evidence type="ECO:0000256" key="4">
    <source>
        <dbReference type="ARBA" id="ARBA00024732"/>
    </source>
</evidence>
<evidence type="ECO:0000256" key="6">
    <source>
        <dbReference type="PIRNR" id="PIRNR016262"/>
    </source>
</evidence>
<dbReference type="EMBL" id="LT630450">
    <property type="protein sequence ID" value="SFV73098.1"/>
    <property type="molecule type" value="Genomic_DNA"/>
</dbReference>
<proteinExistence type="inferred from homology"/>